<dbReference type="CDD" id="cd17546">
    <property type="entry name" value="REC_hyHK_CKI1_RcsC-like"/>
    <property type="match status" value="1"/>
</dbReference>
<dbReference type="PRINTS" id="PR00344">
    <property type="entry name" value="BCTRLSENSOR"/>
</dbReference>
<comment type="subunit">
    <text evidence="9">At low DSF concentrations, interacts with RpfF.</text>
</comment>
<dbReference type="EMBL" id="SMRS01000002">
    <property type="protein sequence ID" value="KAA0875714.1"/>
    <property type="molecule type" value="Genomic_DNA"/>
</dbReference>
<feature type="transmembrane region" description="Helical" evidence="12">
    <location>
        <begin position="156"/>
        <end position="179"/>
    </location>
</feature>
<dbReference type="InterPro" id="IPR011006">
    <property type="entry name" value="CheY-like_superfamily"/>
</dbReference>
<keyword evidence="4" id="KW-0808">Transferase</keyword>
<evidence type="ECO:0000256" key="3">
    <source>
        <dbReference type="ARBA" id="ARBA00022553"/>
    </source>
</evidence>
<accession>A0A5A9W5J2</accession>
<dbReference type="SMART" id="SM00388">
    <property type="entry name" value="HisKA"/>
    <property type="match status" value="1"/>
</dbReference>
<comment type="catalytic activity">
    <reaction evidence="1">
        <text>ATP + protein L-histidine = ADP + protein N-phospho-L-histidine.</text>
        <dbReference type="EC" id="2.7.13.3"/>
    </reaction>
</comment>
<dbReference type="RefSeq" id="WP_149390018.1">
    <property type="nucleotide sequence ID" value="NZ_SMRS01000002.1"/>
</dbReference>
<keyword evidence="7" id="KW-0067">ATP-binding</keyword>
<dbReference type="Gene3D" id="3.30.565.10">
    <property type="entry name" value="Histidine kinase-like ATPase, C-terminal domain"/>
    <property type="match status" value="1"/>
</dbReference>
<dbReference type="InterPro" id="IPR036890">
    <property type="entry name" value="HATPase_C_sf"/>
</dbReference>
<feature type="domain" description="Response regulatory" evidence="14">
    <location>
        <begin position="482"/>
        <end position="599"/>
    </location>
</feature>
<keyword evidence="5" id="KW-0547">Nucleotide-binding</keyword>
<dbReference type="PROSITE" id="PS50110">
    <property type="entry name" value="RESPONSE_REGULATORY"/>
    <property type="match status" value="1"/>
</dbReference>
<dbReference type="SMART" id="SM00387">
    <property type="entry name" value="HATPase_c"/>
    <property type="match status" value="1"/>
</dbReference>
<dbReference type="PANTHER" id="PTHR45339:SF1">
    <property type="entry name" value="HYBRID SIGNAL TRANSDUCTION HISTIDINE KINASE J"/>
    <property type="match status" value="1"/>
</dbReference>
<dbReference type="SUPFAM" id="SSF52172">
    <property type="entry name" value="CheY-like"/>
    <property type="match status" value="1"/>
</dbReference>
<dbReference type="Gene3D" id="3.40.50.2300">
    <property type="match status" value="1"/>
</dbReference>
<dbReference type="Pfam" id="PF02518">
    <property type="entry name" value="HATPase_c"/>
    <property type="match status" value="1"/>
</dbReference>
<dbReference type="SUPFAM" id="SSF55874">
    <property type="entry name" value="ATPase domain of HSP90 chaperone/DNA topoisomerase II/histidine kinase"/>
    <property type="match status" value="1"/>
</dbReference>
<dbReference type="Gene3D" id="1.10.287.130">
    <property type="match status" value="1"/>
</dbReference>
<evidence type="ECO:0000256" key="7">
    <source>
        <dbReference type="ARBA" id="ARBA00022840"/>
    </source>
</evidence>
<evidence type="ECO:0000256" key="6">
    <source>
        <dbReference type="ARBA" id="ARBA00022777"/>
    </source>
</evidence>
<dbReference type="InterPro" id="IPR003594">
    <property type="entry name" value="HATPase_dom"/>
</dbReference>
<dbReference type="SMART" id="SM00448">
    <property type="entry name" value="REC"/>
    <property type="match status" value="1"/>
</dbReference>
<dbReference type="InterPro" id="IPR005467">
    <property type="entry name" value="His_kinase_dom"/>
</dbReference>
<evidence type="ECO:0000256" key="10">
    <source>
        <dbReference type="ARBA" id="ARBA00068150"/>
    </source>
</evidence>
<dbReference type="SUPFAM" id="SSF47384">
    <property type="entry name" value="Homodimeric domain of signal transducing histidine kinase"/>
    <property type="match status" value="1"/>
</dbReference>
<dbReference type="InterPro" id="IPR003661">
    <property type="entry name" value="HisK_dim/P_dom"/>
</dbReference>
<keyword evidence="6" id="KW-0418">Kinase</keyword>
<dbReference type="OrthoDB" id="6724607at2"/>
<dbReference type="PROSITE" id="PS50109">
    <property type="entry name" value="HIS_KIN"/>
    <property type="match status" value="1"/>
</dbReference>
<keyword evidence="12" id="KW-1133">Transmembrane helix</keyword>
<dbReference type="InterPro" id="IPR036097">
    <property type="entry name" value="HisK_dim/P_sf"/>
</dbReference>
<dbReference type="PANTHER" id="PTHR45339">
    <property type="entry name" value="HYBRID SIGNAL TRANSDUCTION HISTIDINE KINASE J"/>
    <property type="match status" value="1"/>
</dbReference>
<keyword evidence="3 11" id="KW-0597">Phosphoprotein</keyword>
<feature type="modified residue" description="4-aspartylphosphate" evidence="11">
    <location>
        <position position="531"/>
    </location>
</feature>
<evidence type="ECO:0000259" key="13">
    <source>
        <dbReference type="PROSITE" id="PS50109"/>
    </source>
</evidence>
<organism evidence="15 16">
    <name type="scientific">Nitrincola tapanii</name>
    <dbReference type="NCBI Taxonomy" id="1708751"/>
    <lineage>
        <taxon>Bacteria</taxon>
        <taxon>Pseudomonadati</taxon>
        <taxon>Pseudomonadota</taxon>
        <taxon>Gammaproteobacteria</taxon>
        <taxon>Oceanospirillales</taxon>
        <taxon>Oceanospirillaceae</taxon>
        <taxon>Nitrincola</taxon>
    </lineage>
</organism>
<feature type="domain" description="Histidine kinase" evidence="13">
    <location>
        <begin position="219"/>
        <end position="439"/>
    </location>
</feature>
<evidence type="ECO:0000313" key="16">
    <source>
        <dbReference type="Proteomes" id="UP000325302"/>
    </source>
</evidence>
<dbReference type="FunFam" id="1.10.287.130:FF:000002">
    <property type="entry name" value="Two-component osmosensing histidine kinase"/>
    <property type="match status" value="1"/>
</dbReference>
<evidence type="ECO:0000313" key="15">
    <source>
        <dbReference type="EMBL" id="KAA0875714.1"/>
    </source>
</evidence>
<keyword evidence="16" id="KW-1185">Reference proteome</keyword>
<dbReference type="GO" id="GO:0005524">
    <property type="term" value="F:ATP binding"/>
    <property type="evidence" value="ECO:0007669"/>
    <property type="project" value="UniProtKB-KW"/>
</dbReference>
<keyword evidence="12" id="KW-0472">Membrane</keyword>
<dbReference type="Proteomes" id="UP000325302">
    <property type="component" value="Unassembled WGS sequence"/>
</dbReference>
<evidence type="ECO:0000256" key="1">
    <source>
        <dbReference type="ARBA" id="ARBA00000085"/>
    </source>
</evidence>
<dbReference type="InterPro" id="IPR004358">
    <property type="entry name" value="Sig_transdc_His_kin-like_C"/>
</dbReference>
<evidence type="ECO:0000256" key="5">
    <source>
        <dbReference type="ARBA" id="ARBA00022741"/>
    </source>
</evidence>
<evidence type="ECO:0000256" key="9">
    <source>
        <dbReference type="ARBA" id="ARBA00064003"/>
    </source>
</evidence>
<reference evidence="15 16" key="1">
    <citation type="submission" date="2019-03" db="EMBL/GenBank/DDBJ databases">
        <title>Nitrincola sp. nov. isolated from an Indian soda lake.</title>
        <authorList>
            <person name="Joshi A."/>
            <person name="Thite S.V."/>
            <person name="Joseph N."/>
            <person name="Dhotre D."/>
            <person name="Moorthy M."/>
            <person name="Shouche Y.S."/>
        </authorList>
    </citation>
    <scope>NUCLEOTIDE SEQUENCE [LARGE SCALE GENOMIC DNA]</scope>
    <source>
        <strain evidence="15 16">MEB193</strain>
    </source>
</reference>
<evidence type="ECO:0000256" key="2">
    <source>
        <dbReference type="ARBA" id="ARBA00012438"/>
    </source>
</evidence>
<evidence type="ECO:0000256" key="8">
    <source>
        <dbReference type="ARBA" id="ARBA00023012"/>
    </source>
</evidence>
<protein>
    <recommendedName>
        <fullName evidence="10">Sensory/regulatory protein RpfC</fullName>
        <ecNumber evidence="2">2.7.13.3</ecNumber>
    </recommendedName>
</protein>
<dbReference type="FunFam" id="3.30.565.10:FF:000010">
    <property type="entry name" value="Sensor histidine kinase RcsC"/>
    <property type="match status" value="1"/>
</dbReference>
<evidence type="ECO:0000256" key="12">
    <source>
        <dbReference type="SAM" id="Phobius"/>
    </source>
</evidence>
<dbReference type="EC" id="2.7.13.3" evidence="2"/>
<dbReference type="CDD" id="cd00082">
    <property type="entry name" value="HisKA"/>
    <property type="match status" value="1"/>
</dbReference>
<keyword evidence="8" id="KW-0902">Two-component regulatory system</keyword>
<dbReference type="InterPro" id="IPR001789">
    <property type="entry name" value="Sig_transdc_resp-reg_receiver"/>
</dbReference>
<dbReference type="CDD" id="cd16922">
    <property type="entry name" value="HATPase_EvgS-ArcB-TorS-like"/>
    <property type="match status" value="1"/>
</dbReference>
<evidence type="ECO:0000259" key="14">
    <source>
        <dbReference type="PROSITE" id="PS50110"/>
    </source>
</evidence>
<evidence type="ECO:0000256" key="4">
    <source>
        <dbReference type="ARBA" id="ARBA00022679"/>
    </source>
</evidence>
<dbReference type="GO" id="GO:0000155">
    <property type="term" value="F:phosphorelay sensor kinase activity"/>
    <property type="evidence" value="ECO:0007669"/>
    <property type="project" value="InterPro"/>
</dbReference>
<dbReference type="AlphaFoldDB" id="A0A5A9W5J2"/>
<dbReference type="Pfam" id="PF00072">
    <property type="entry name" value="Response_reg"/>
    <property type="match status" value="1"/>
</dbReference>
<evidence type="ECO:0000256" key="11">
    <source>
        <dbReference type="PROSITE-ProRule" id="PRU00169"/>
    </source>
</evidence>
<dbReference type="Pfam" id="PF00512">
    <property type="entry name" value="HisKA"/>
    <property type="match status" value="1"/>
</dbReference>
<sequence>MSVALLLLFALHDRQQQVQDAARDDALWAAYQLDRENLKLYGHLSQYALNPESMDWDQVVLRFEILHSRLNILRKGQIALLFEDLEDANVLSQAAIGVIERMDEYFLDAEGLSLSEVQSLLRLSQSLQGISERMVTGMKGVSARHITQARASQMQLYSYLGMMVVLLTLTMSMIILLLIRKMRDVHRAHRQSERLTTQLQLAVARAEAASRSKSEFLATMSHEIRTPMNGVLGMTDLLLATPLTQEQEHYAHTLHHSASALLTLLNDILDISKLEAGRFQLEEVAFPLAPLVKQVADLFASRLTSQAVDFKLELSDQLAPIYQGDPGRLRQILLNLVGNAVKFTESGYIRLSVAPYADEQSQGIYFEIEDTGVGIPYEAQARLFSTFTQADASTSRRYGGSGLGLAICKRIVEQMRGEIGFFSTPEVGSRFFFKLPLEAVLAAEPESSFSTPLAAQTPMTEHKIAEAFSLSEPETPEARVLRILVVEDNRVNQQVALGLLRKLGHEADVANDGLEGLEKLKSQTYDLVLMDMQMPNMDGLEATRALRKLPGNIAQIPVIALTANAMAEDREACLAAGMNDFLAKPVRKEALEASLSKYL</sequence>
<keyword evidence="12" id="KW-0812">Transmembrane</keyword>
<proteinExistence type="predicted"/>
<gene>
    <name evidence="15" type="ORF">E1H14_03200</name>
</gene>
<comment type="caution">
    <text evidence="15">The sequence shown here is derived from an EMBL/GenBank/DDBJ whole genome shotgun (WGS) entry which is preliminary data.</text>
</comment>
<name>A0A5A9W5J2_9GAMM</name>